<keyword evidence="1 7" id="KW-0808">Transferase</keyword>
<dbReference type="GO" id="GO:0004674">
    <property type="term" value="F:protein serine/threonine kinase activity"/>
    <property type="evidence" value="ECO:0007669"/>
    <property type="project" value="UniProtKB-EC"/>
</dbReference>
<evidence type="ECO:0000256" key="5">
    <source>
        <dbReference type="PROSITE-ProRule" id="PRU10141"/>
    </source>
</evidence>
<dbReference type="PANTHER" id="PTHR43289:SF34">
    <property type="entry name" value="SERINE_THREONINE-PROTEIN KINASE YBDM-RELATED"/>
    <property type="match status" value="1"/>
</dbReference>
<dbReference type="InterPro" id="IPR017441">
    <property type="entry name" value="Protein_kinase_ATP_BS"/>
</dbReference>
<name>A0A517ND72_9BACT</name>
<keyword evidence="2 5" id="KW-0547">Nucleotide-binding</keyword>
<evidence type="ECO:0000256" key="3">
    <source>
        <dbReference type="ARBA" id="ARBA00022777"/>
    </source>
</evidence>
<protein>
    <submittedName>
        <fullName evidence="7">Serine/threonine-protein kinase PrkC</fullName>
        <ecNumber evidence="7">2.7.11.1</ecNumber>
    </submittedName>
</protein>
<proteinExistence type="predicted"/>
<dbReference type="OrthoDB" id="6111975at2"/>
<reference evidence="7 8" key="1">
    <citation type="submission" date="2019-02" db="EMBL/GenBank/DDBJ databases">
        <title>Deep-cultivation of Planctomycetes and their phenomic and genomic characterization uncovers novel biology.</title>
        <authorList>
            <person name="Wiegand S."/>
            <person name="Jogler M."/>
            <person name="Boedeker C."/>
            <person name="Pinto D."/>
            <person name="Vollmers J."/>
            <person name="Rivas-Marin E."/>
            <person name="Kohn T."/>
            <person name="Peeters S.H."/>
            <person name="Heuer A."/>
            <person name="Rast P."/>
            <person name="Oberbeckmann S."/>
            <person name="Bunk B."/>
            <person name="Jeske O."/>
            <person name="Meyerdierks A."/>
            <person name="Storesund J.E."/>
            <person name="Kallscheuer N."/>
            <person name="Luecker S."/>
            <person name="Lage O.M."/>
            <person name="Pohl T."/>
            <person name="Merkel B.J."/>
            <person name="Hornburger P."/>
            <person name="Mueller R.-W."/>
            <person name="Bruemmer F."/>
            <person name="Labrenz M."/>
            <person name="Spormann A.M."/>
            <person name="Op den Camp H."/>
            <person name="Overmann J."/>
            <person name="Amann R."/>
            <person name="Jetten M.S.M."/>
            <person name="Mascher T."/>
            <person name="Medema M.H."/>
            <person name="Devos D.P."/>
            <person name="Kaster A.-K."/>
            <person name="Ovreas L."/>
            <person name="Rohde M."/>
            <person name="Galperin M.Y."/>
            <person name="Jogler C."/>
        </authorList>
    </citation>
    <scope>NUCLEOTIDE SEQUENCE [LARGE SCALE GENOMIC DNA]</scope>
    <source>
        <strain evidence="7 8">K22_7</strain>
    </source>
</reference>
<keyword evidence="4 5" id="KW-0067">ATP-binding</keyword>
<dbReference type="InterPro" id="IPR008271">
    <property type="entry name" value="Ser/Thr_kinase_AS"/>
</dbReference>
<dbReference type="AlphaFoldDB" id="A0A517ND72"/>
<accession>A0A517ND72</accession>
<evidence type="ECO:0000313" key="8">
    <source>
        <dbReference type="Proteomes" id="UP000318538"/>
    </source>
</evidence>
<dbReference type="PANTHER" id="PTHR43289">
    <property type="entry name" value="MITOGEN-ACTIVATED PROTEIN KINASE KINASE KINASE 20-RELATED"/>
    <property type="match status" value="1"/>
</dbReference>
<dbReference type="Gene3D" id="1.10.510.10">
    <property type="entry name" value="Transferase(Phosphotransferase) domain 1"/>
    <property type="match status" value="1"/>
</dbReference>
<dbReference type="SMART" id="SM00220">
    <property type="entry name" value="S_TKc"/>
    <property type="match status" value="1"/>
</dbReference>
<dbReference type="GO" id="GO:0005524">
    <property type="term" value="F:ATP binding"/>
    <property type="evidence" value="ECO:0007669"/>
    <property type="project" value="UniProtKB-UniRule"/>
</dbReference>
<dbReference type="EMBL" id="CP036525">
    <property type="protein sequence ID" value="QDT05080.1"/>
    <property type="molecule type" value="Genomic_DNA"/>
</dbReference>
<dbReference type="Gene3D" id="3.30.200.20">
    <property type="entry name" value="Phosphorylase Kinase, domain 1"/>
    <property type="match status" value="1"/>
</dbReference>
<dbReference type="KEGG" id="rlc:K227x_34780"/>
<evidence type="ECO:0000313" key="7">
    <source>
        <dbReference type="EMBL" id="QDT05080.1"/>
    </source>
</evidence>
<dbReference type="PROSITE" id="PS00108">
    <property type="entry name" value="PROTEIN_KINASE_ST"/>
    <property type="match status" value="1"/>
</dbReference>
<dbReference type="CDD" id="cd14014">
    <property type="entry name" value="STKc_PknB_like"/>
    <property type="match status" value="1"/>
</dbReference>
<evidence type="ECO:0000259" key="6">
    <source>
        <dbReference type="PROSITE" id="PS50011"/>
    </source>
</evidence>
<dbReference type="PROSITE" id="PS50011">
    <property type="entry name" value="PROTEIN_KINASE_DOM"/>
    <property type="match status" value="1"/>
</dbReference>
<evidence type="ECO:0000256" key="2">
    <source>
        <dbReference type="ARBA" id="ARBA00022741"/>
    </source>
</evidence>
<evidence type="ECO:0000256" key="1">
    <source>
        <dbReference type="ARBA" id="ARBA00022679"/>
    </source>
</evidence>
<dbReference type="Proteomes" id="UP000318538">
    <property type="component" value="Chromosome"/>
</dbReference>
<keyword evidence="8" id="KW-1185">Reference proteome</keyword>
<dbReference type="InterPro" id="IPR011009">
    <property type="entry name" value="Kinase-like_dom_sf"/>
</dbReference>
<feature type="domain" description="Protein kinase" evidence="6">
    <location>
        <begin position="111"/>
        <end position="377"/>
    </location>
</feature>
<dbReference type="Pfam" id="PF00069">
    <property type="entry name" value="Pkinase"/>
    <property type="match status" value="1"/>
</dbReference>
<evidence type="ECO:0000256" key="4">
    <source>
        <dbReference type="ARBA" id="ARBA00022840"/>
    </source>
</evidence>
<keyword evidence="3 7" id="KW-0418">Kinase</keyword>
<dbReference type="PROSITE" id="PS00107">
    <property type="entry name" value="PROTEIN_KINASE_ATP"/>
    <property type="match status" value="1"/>
</dbReference>
<sequence>MIAQRDTIEMKPASWGVCPDEETLSCFLNGSLDSESFNSVALHLNDCSECRGRLETLPESDEWVKRFGGPIDRQFLDEPDLSAAMVACVSSLNRPPELSSVFPPIDRIGPYELIRPLGRGGMGTVYLSRHQTLNRLCAIKLLPRRSGQQRFDREVQSLAAIDHPGVVTATDAGSHESWRYLVMQYVDGMDLADVLQARPTLPLGVVCRIAADAASAIAAIHSANLIHRDVKPANIMITCEGETKILDFGLAAATTLGIGDDRLTTVGDLVGTVAYAAPEQLAGHPPSVAVDWYALGSSMFRMLTGTITHPHAAQTGLTSLMMAKASTPWEPNEAFEDNLPAEIRDLIAGLLSLNPAERPGDSDAIIKALRHHAEPNLRVLARVTTAGKVNDKSRDPGQASATPTSIRVPPNRGTWKAIAGGFFGGVLSLALAGWLIEVKSSRGTVTVETDQDDAKVKILERPITGLANQQHQGSVLPNALTDISPDKLNAIYKGKTVREHLLRLDSELDIPTLVESLEAVGRVVEPSDVDLVQAMFIPARRYGGWRFGTGSPSGEFMEASQNAYRHLPEQATAEAAVREFTDGTDQSIAMLGANNLIRGFSSRNGVKPETANDLINAVNVYQSARPSLPLDRQFQDQTIQERNIQRFREDLMRLADFKIISADEIMGIRQWLPEIWNRADVFDWMIDEELLLNVDQQVSSAIENNEATQLAKAEFWLAIQKHPWPPTLQKTYVSVADEIGVEIPVVLRFQALLAPFHGPSASELDSLFQYESLSADQRKFAANFIVLYGLPLVQFAANRGLELDVAAISKQPAHATDRGDSWQTPINLANSLFGSSEIWIDRLDEIRAATTLPNSLDALIQCLHNYMSSWEQAPTVILKIAKSDSEWTRIQTINSFGFGGGMGGFAAQKPSTEDEAKAKQIAETLNAYLQKHVR</sequence>
<dbReference type="EC" id="2.7.11.1" evidence="7"/>
<dbReference type="SUPFAM" id="SSF56112">
    <property type="entry name" value="Protein kinase-like (PK-like)"/>
    <property type="match status" value="1"/>
</dbReference>
<gene>
    <name evidence="7" type="primary">prkC_17</name>
    <name evidence="7" type="ORF">K227x_34780</name>
</gene>
<dbReference type="InterPro" id="IPR000719">
    <property type="entry name" value="Prot_kinase_dom"/>
</dbReference>
<feature type="binding site" evidence="5">
    <location>
        <position position="140"/>
    </location>
    <ligand>
        <name>ATP</name>
        <dbReference type="ChEBI" id="CHEBI:30616"/>
    </ligand>
</feature>
<organism evidence="7 8">
    <name type="scientific">Rubripirellula lacrimiformis</name>
    <dbReference type="NCBI Taxonomy" id="1930273"/>
    <lineage>
        <taxon>Bacteria</taxon>
        <taxon>Pseudomonadati</taxon>
        <taxon>Planctomycetota</taxon>
        <taxon>Planctomycetia</taxon>
        <taxon>Pirellulales</taxon>
        <taxon>Pirellulaceae</taxon>
        <taxon>Rubripirellula</taxon>
    </lineage>
</organism>